<dbReference type="Proteomes" id="UP000199226">
    <property type="component" value="Unassembled WGS sequence"/>
</dbReference>
<evidence type="ECO:0000313" key="3">
    <source>
        <dbReference type="Proteomes" id="UP000199226"/>
    </source>
</evidence>
<dbReference type="InterPro" id="IPR036237">
    <property type="entry name" value="Xyl_isomerase-like_sf"/>
</dbReference>
<dbReference type="PROSITE" id="PS51318">
    <property type="entry name" value="TAT"/>
    <property type="match status" value="1"/>
</dbReference>
<dbReference type="RefSeq" id="WP_090703841.1">
    <property type="nucleotide sequence ID" value="NZ_FNHH01000009.1"/>
</dbReference>
<dbReference type="GO" id="GO:0016853">
    <property type="term" value="F:isomerase activity"/>
    <property type="evidence" value="ECO:0007669"/>
    <property type="project" value="UniProtKB-KW"/>
</dbReference>
<accession>A0A1G9S7P8</accession>
<dbReference type="OrthoDB" id="9798407at2"/>
<gene>
    <name evidence="2" type="ORF">SAMN05421813_109113</name>
</gene>
<dbReference type="SUPFAM" id="SSF51658">
    <property type="entry name" value="Xylose isomerase-like"/>
    <property type="match status" value="1"/>
</dbReference>
<dbReference type="EMBL" id="FNHH01000009">
    <property type="protein sequence ID" value="SDM31543.1"/>
    <property type="molecule type" value="Genomic_DNA"/>
</dbReference>
<dbReference type="PANTHER" id="PTHR12110">
    <property type="entry name" value="HYDROXYPYRUVATE ISOMERASE"/>
    <property type="match status" value="1"/>
</dbReference>
<reference evidence="3" key="1">
    <citation type="submission" date="2016-10" db="EMBL/GenBank/DDBJ databases">
        <authorList>
            <person name="Varghese N."/>
            <person name="Submissions S."/>
        </authorList>
    </citation>
    <scope>NUCLEOTIDE SEQUENCE [LARGE SCALE GENOMIC DNA]</scope>
    <source>
        <strain evidence="3">DSM 24536</strain>
    </source>
</reference>
<sequence>MTDRRSFLKNSAIIALGCTLPKWANAGLPGKMALKYPPMGLQVYTLNTLINSPGADTKTILKQIADIGIKELETATGSGGLYYRHSAKEFAAIVNDLGLKWIGNHVGGLPRSAQVTAGSRNLRDNLQQIVDESAEGGCGWVICSSSSINTMDEIKRTTDIFIKAGDAAAKNKMKFAYHNHQSEFTPIEGISAFDYVLSNTDKNKVFMELDLAWATAAGMDPVALFKKYPGRFPLWHVKDLDKTSGKPCPVGKGKVDFKHIYENSKLSGVKHAFIEQDGSKTIEDPASSVQWLKANIY</sequence>
<keyword evidence="2" id="KW-0413">Isomerase</keyword>
<keyword evidence="3" id="KW-1185">Reference proteome</keyword>
<proteinExistence type="predicted"/>
<dbReference type="AlphaFoldDB" id="A0A1G9S7P8"/>
<feature type="domain" description="Xylose isomerase-like TIM barrel" evidence="1">
    <location>
        <begin position="62"/>
        <end position="263"/>
    </location>
</feature>
<name>A0A1G9S7P8_9SPHI</name>
<protein>
    <submittedName>
        <fullName evidence="2">Sugar phosphate isomerase/epimerase</fullName>
    </submittedName>
</protein>
<evidence type="ECO:0000259" key="1">
    <source>
        <dbReference type="Pfam" id="PF01261"/>
    </source>
</evidence>
<organism evidence="2 3">
    <name type="scientific">Daejeonella rubra</name>
    <dbReference type="NCBI Taxonomy" id="990371"/>
    <lineage>
        <taxon>Bacteria</taxon>
        <taxon>Pseudomonadati</taxon>
        <taxon>Bacteroidota</taxon>
        <taxon>Sphingobacteriia</taxon>
        <taxon>Sphingobacteriales</taxon>
        <taxon>Sphingobacteriaceae</taxon>
        <taxon>Daejeonella</taxon>
    </lineage>
</organism>
<dbReference type="STRING" id="990371.SAMN05421813_109113"/>
<dbReference type="Gene3D" id="3.20.20.150">
    <property type="entry name" value="Divalent-metal-dependent TIM barrel enzymes"/>
    <property type="match status" value="1"/>
</dbReference>
<dbReference type="InterPro" id="IPR050312">
    <property type="entry name" value="IolE/XylAMocC-like"/>
</dbReference>
<dbReference type="InterPro" id="IPR006311">
    <property type="entry name" value="TAT_signal"/>
</dbReference>
<evidence type="ECO:0000313" key="2">
    <source>
        <dbReference type="EMBL" id="SDM31543.1"/>
    </source>
</evidence>
<dbReference type="Pfam" id="PF01261">
    <property type="entry name" value="AP_endonuc_2"/>
    <property type="match status" value="1"/>
</dbReference>
<dbReference type="InterPro" id="IPR013022">
    <property type="entry name" value="Xyl_isomerase-like_TIM-brl"/>
</dbReference>
<dbReference type="PANTHER" id="PTHR12110:SF41">
    <property type="entry name" value="INOSOSE DEHYDRATASE"/>
    <property type="match status" value="1"/>
</dbReference>